<dbReference type="EMBL" id="HBEW01004585">
    <property type="protein sequence ID" value="CAD8582369.1"/>
    <property type="molecule type" value="Transcribed_RNA"/>
</dbReference>
<feature type="region of interest" description="Disordered" evidence="2">
    <location>
        <begin position="233"/>
        <end position="252"/>
    </location>
</feature>
<keyword evidence="1" id="KW-0175">Coiled coil</keyword>
<gene>
    <name evidence="3" type="ORF">OMED0929_LOCUS3820</name>
    <name evidence="4" type="ORF">OMED0929_LOCUS3821</name>
</gene>
<evidence type="ECO:0000313" key="4">
    <source>
        <dbReference type="EMBL" id="CAD8582371.1"/>
    </source>
</evidence>
<dbReference type="EMBL" id="HBEW01004586">
    <property type="protein sequence ID" value="CAD8582371.1"/>
    <property type="molecule type" value="Transcribed_RNA"/>
</dbReference>
<sequence>MFGRLKRATSGATSRLARPVRRGAGVKFRLDVKPVGVESSTAALMTTTTTTTYVLRWSRGAKVQVSRASTSDVAAGTIATWATDDAAATSSSIATLFKRNTTSASSSATAAEEALPTVGASDISGGLAFEPKEYCVKLQRVDADPKDGLTKYVTVAKGAVDIAAFASVDGPMETRKISLNVKSSAAVAALAGAKTLTLTVEARVVWLKNFVPDMDALTDLSLVSGIESNWSASVKTDATPPESSSEQDLSGFPGIPGSPLQVLLSPVAGSVSPIVVRQIERRESIAREALDNERRKVAQLEVILEETKEETGRTIRLLMDEKKELSAELKRAMCESETARAQAQSEKEAKDTAIMHVIDDMNAIENEKKSIEKERNNLELQVQNLERTLRERDSDIARLVKNAATAPETASTMSFEVELERERIEHAKEIDRYRLQLDASDTQLAKLSLEYKKKTKALEGELQTQAKARAASEELLQEELDDKNQECEELRQHLQSVIAETTMLTTSLKRAANEAHETKLNAALAEAAIARCDLTATSEELADVRKVLDSHVIELVTSKVALAESQGALLEVRRELLRTKQKVSQMAARATKMEVAYAASLECEDENANRLDE</sequence>
<protein>
    <recommendedName>
        <fullName evidence="5">C2 NT-type domain-containing protein</fullName>
    </recommendedName>
</protein>
<name>A0A6U0EAC9_9CHLO</name>
<organism evidence="3">
    <name type="scientific">Ostreococcus mediterraneus</name>
    <dbReference type="NCBI Taxonomy" id="1486918"/>
    <lineage>
        <taxon>Eukaryota</taxon>
        <taxon>Viridiplantae</taxon>
        <taxon>Chlorophyta</taxon>
        <taxon>Mamiellophyceae</taxon>
        <taxon>Mamiellales</taxon>
        <taxon>Bathycoccaceae</taxon>
        <taxon>Ostreococcus</taxon>
    </lineage>
</organism>
<reference evidence="3" key="1">
    <citation type="submission" date="2021-01" db="EMBL/GenBank/DDBJ databases">
        <authorList>
            <person name="Corre E."/>
            <person name="Pelletier E."/>
            <person name="Niang G."/>
            <person name="Scheremetjew M."/>
            <person name="Finn R."/>
            <person name="Kale V."/>
            <person name="Holt S."/>
            <person name="Cochrane G."/>
            <person name="Meng A."/>
            <person name="Brown T."/>
            <person name="Cohen L."/>
        </authorList>
    </citation>
    <scope>NUCLEOTIDE SEQUENCE</scope>
    <source>
        <strain evidence="3">Clade-D-RCC2572</strain>
    </source>
</reference>
<dbReference type="AlphaFoldDB" id="A0A6U0EAC9"/>
<feature type="coiled-coil region" evidence="1">
    <location>
        <begin position="276"/>
        <end position="528"/>
    </location>
</feature>
<accession>A0A6U0EAC9</accession>
<evidence type="ECO:0008006" key="5">
    <source>
        <dbReference type="Google" id="ProtNLM"/>
    </source>
</evidence>
<feature type="compositionally biased region" description="Polar residues" evidence="2">
    <location>
        <begin position="233"/>
        <end position="248"/>
    </location>
</feature>
<evidence type="ECO:0000256" key="2">
    <source>
        <dbReference type="SAM" id="MobiDB-lite"/>
    </source>
</evidence>
<proteinExistence type="predicted"/>
<evidence type="ECO:0000256" key="1">
    <source>
        <dbReference type="SAM" id="Coils"/>
    </source>
</evidence>
<evidence type="ECO:0000313" key="3">
    <source>
        <dbReference type="EMBL" id="CAD8582369.1"/>
    </source>
</evidence>